<dbReference type="InterPro" id="IPR012318">
    <property type="entry name" value="HTH_CRP"/>
</dbReference>
<dbReference type="InterPro" id="IPR000595">
    <property type="entry name" value="cNMP-bd_dom"/>
</dbReference>
<dbReference type="GO" id="GO:0006355">
    <property type="term" value="P:regulation of DNA-templated transcription"/>
    <property type="evidence" value="ECO:0007669"/>
    <property type="project" value="InterPro"/>
</dbReference>
<comment type="caution">
    <text evidence="2">The sequence shown here is derived from an EMBL/GenBank/DDBJ whole genome shotgun (WGS) entry which is preliminary data.</text>
</comment>
<dbReference type="RefSeq" id="WP_219505203.1">
    <property type="nucleotide sequence ID" value="NZ_JAHXDN010000005.1"/>
</dbReference>
<organism evidence="2 3">
    <name type="scientific">Roseobacter insulae</name>
    <dbReference type="NCBI Taxonomy" id="2859783"/>
    <lineage>
        <taxon>Bacteria</taxon>
        <taxon>Pseudomonadati</taxon>
        <taxon>Pseudomonadota</taxon>
        <taxon>Alphaproteobacteria</taxon>
        <taxon>Rhodobacterales</taxon>
        <taxon>Roseobacteraceae</taxon>
        <taxon>Roseobacter</taxon>
    </lineage>
</organism>
<evidence type="ECO:0000259" key="1">
    <source>
        <dbReference type="PROSITE" id="PS51063"/>
    </source>
</evidence>
<accession>A0A9X1FXM3</accession>
<evidence type="ECO:0000313" key="2">
    <source>
        <dbReference type="EMBL" id="MBW4709537.1"/>
    </source>
</evidence>
<protein>
    <submittedName>
        <fullName evidence="2">Crp/Fnr family transcriptional regulator</fullName>
    </submittedName>
</protein>
<dbReference type="EMBL" id="JAHXDN010000005">
    <property type="protein sequence ID" value="MBW4709537.1"/>
    <property type="molecule type" value="Genomic_DNA"/>
</dbReference>
<dbReference type="SMART" id="SM00419">
    <property type="entry name" value="HTH_CRP"/>
    <property type="match status" value="1"/>
</dbReference>
<dbReference type="GO" id="GO:0003677">
    <property type="term" value="F:DNA binding"/>
    <property type="evidence" value="ECO:0007669"/>
    <property type="project" value="InterPro"/>
</dbReference>
<dbReference type="AlphaFoldDB" id="A0A9X1FXM3"/>
<sequence>MSASPLVRKLGALCLLSEEEIEFLEGLQNNTLNADRGRDFIVEGKDLRTTFIVIEGWAIRYSVLSNGRRQILSYALPGDILGLHVNFRATATYSASALTPLKLSVVDPRRVIEISQKFPIIAAGLSWCTAREFAILGDQAVRLGRLSARQRLAHLFLELWHRFALIGDNNGDWLEIPMTQQDLADTLGMSLVHTNRSLKSLRDIDLISVEKDHVRLNNVKALIEMSEFNPEHLSEFEI</sequence>
<proteinExistence type="predicted"/>
<dbReference type="Pfam" id="PF00027">
    <property type="entry name" value="cNMP_binding"/>
    <property type="match status" value="1"/>
</dbReference>
<dbReference type="PROSITE" id="PS51063">
    <property type="entry name" value="HTH_CRP_2"/>
    <property type="match status" value="1"/>
</dbReference>
<dbReference type="CDD" id="cd00038">
    <property type="entry name" value="CAP_ED"/>
    <property type="match status" value="1"/>
</dbReference>
<feature type="domain" description="HTH crp-type" evidence="1">
    <location>
        <begin position="146"/>
        <end position="220"/>
    </location>
</feature>
<evidence type="ECO:0000313" key="3">
    <source>
        <dbReference type="Proteomes" id="UP001138661"/>
    </source>
</evidence>
<dbReference type="Proteomes" id="UP001138661">
    <property type="component" value="Unassembled WGS sequence"/>
</dbReference>
<name>A0A9X1FXM3_9RHOB</name>
<gene>
    <name evidence="2" type="ORF">KX928_17240</name>
</gene>
<reference evidence="2" key="1">
    <citation type="submission" date="2021-07" db="EMBL/GenBank/DDBJ databases">
        <title>Roseobacter insulae sp. nov., isolated from a tidal flat.</title>
        <authorList>
            <person name="Park S."/>
            <person name="Yoon J.-H."/>
        </authorList>
    </citation>
    <scope>NUCLEOTIDE SEQUENCE</scope>
    <source>
        <strain evidence="2">YSTF-M11</strain>
    </source>
</reference>
<keyword evidence="3" id="KW-1185">Reference proteome</keyword>
<dbReference type="Pfam" id="PF13545">
    <property type="entry name" value="HTH_Crp_2"/>
    <property type="match status" value="1"/>
</dbReference>